<dbReference type="EMBL" id="JACQPB010000002">
    <property type="protein sequence ID" value="MBI4209900.1"/>
    <property type="molecule type" value="Genomic_DNA"/>
</dbReference>
<sequence length="191" mass="21028">MLKSAIAMAAIFITVAVSGCTLPWETAPEDYHMHADFKVILEGKAMDLNKAEYMSDEYKELSHDAHMHDFNPNVIHFHSRDATLGEFFKSIGMGLTGDCFSDGKADYCSGANGKLAMYVNGAPATEYGDYRPRDLDKILIYYGEGTPTKEMLDSITSESCIYSKKCPMPQGFNLPAENCTAGKPCSIYDTA</sequence>
<evidence type="ECO:0000313" key="2">
    <source>
        <dbReference type="Proteomes" id="UP000732298"/>
    </source>
</evidence>
<dbReference type="Proteomes" id="UP000732298">
    <property type="component" value="Unassembled WGS sequence"/>
</dbReference>
<dbReference type="PROSITE" id="PS51257">
    <property type="entry name" value="PROKAR_LIPOPROTEIN"/>
    <property type="match status" value="1"/>
</dbReference>
<name>A0A8T3YJQ7_9ARCH</name>
<proteinExistence type="predicted"/>
<dbReference type="AlphaFoldDB" id="A0A8T3YJQ7"/>
<gene>
    <name evidence="1" type="ORF">HY544_00110</name>
</gene>
<organism evidence="1 2">
    <name type="scientific">Candidatus Iainarchaeum sp</name>
    <dbReference type="NCBI Taxonomy" id="3101447"/>
    <lineage>
        <taxon>Archaea</taxon>
        <taxon>Candidatus Iainarchaeota</taxon>
        <taxon>Candidatus Iainarchaeia</taxon>
        <taxon>Candidatus Iainarchaeales</taxon>
        <taxon>Candidatus Iainarchaeaceae</taxon>
        <taxon>Candidatus Iainarchaeum</taxon>
    </lineage>
</organism>
<protein>
    <submittedName>
        <fullName evidence="1">Uncharacterized protein</fullName>
    </submittedName>
</protein>
<comment type="caution">
    <text evidence="1">The sequence shown here is derived from an EMBL/GenBank/DDBJ whole genome shotgun (WGS) entry which is preliminary data.</text>
</comment>
<reference evidence="1" key="1">
    <citation type="submission" date="2020-07" db="EMBL/GenBank/DDBJ databases">
        <title>Huge and variable diversity of episymbiotic CPR bacteria and DPANN archaea in groundwater ecosystems.</title>
        <authorList>
            <person name="He C.Y."/>
            <person name="Keren R."/>
            <person name="Whittaker M."/>
            <person name="Farag I.F."/>
            <person name="Doudna J."/>
            <person name="Cate J.H.D."/>
            <person name="Banfield J.F."/>
        </authorList>
    </citation>
    <scope>NUCLEOTIDE SEQUENCE</scope>
    <source>
        <strain evidence="1">NC_groundwater_1296_Ag_S-0.2um_52_80</strain>
    </source>
</reference>
<evidence type="ECO:0000313" key="1">
    <source>
        <dbReference type="EMBL" id="MBI4209900.1"/>
    </source>
</evidence>
<accession>A0A8T3YJQ7</accession>